<dbReference type="PANTHER" id="PTHR11927">
    <property type="entry name" value="GALACTOSIDE 2-L-FUCOSYLTRANSFERASE"/>
    <property type="match status" value="1"/>
</dbReference>
<evidence type="ECO:0000256" key="2">
    <source>
        <dbReference type="ARBA" id="ARBA00022679"/>
    </source>
</evidence>
<dbReference type="GO" id="GO:0008107">
    <property type="term" value="F:galactoside 2-alpha-L-fucosyltransferase activity"/>
    <property type="evidence" value="ECO:0007669"/>
    <property type="project" value="InterPro"/>
</dbReference>
<dbReference type="CDD" id="cd11301">
    <property type="entry name" value="Fut1_Fut2_like"/>
    <property type="match status" value="1"/>
</dbReference>
<evidence type="ECO:0000256" key="1">
    <source>
        <dbReference type="ARBA" id="ARBA00022676"/>
    </source>
</evidence>
<protein>
    <submittedName>
        <fullName evidence="3">Glycosyl transferase family 11</fullName>
    </submittedName>
</protein>
<keyword evidence="2 3" id="KW-0808">Transferase</keyword>
<evidence type="ECO:0000313" key="3">
    <source>
        <dbReference type="EMBL" id="VYU22178.1"/>
    </source>
</evidence>
<name>A0A6N3D4E2_EUBLI</name>
<dbReference type="EMBL" id="CACRTR010000008">
    <property type="protein sequence ID" value="VYU22178.1"/>
    <property type="molecule type" value="Genomic_DNA"/>
</dbReference>
<organism evidence="3">
    <name type="scientific">Eubacterium limosum</name>
    <dbReference type="NCBI Taxonomy" id="1736"/>
    <lineage>
        <taxon>Bacteria</taxon>
        <taxon>Bacillati</taxon>
        <taxon>Bacillota</taxon>
        <taxon>Clostridia</taxon>
        <taxon>Eubacteriales</taxon>
        <taxon>Eubacteriaceae</taxon>
        <taxon>Eubacterium</taxon>
    </lineage>
</organism>
<proteinExistence type="predicted"/>
<dbReference type="AlphaFoldDB" id="A0A6N3D4E2"/>
<dbReference type="Pfam" id="PF01531">
    <property type="entry name" value="Glyco_transf_11"/>
    <property type="match status" value="1"/>
</dbReference>
<sequence length="277" mass="33055">MFQYAFMRKLSIILPEETIKSDIFYQTSINKFNLNLNPASTKDLENICIFKHNHPYKRKVSEKLKIIGEGLFNNSYFFERTHTYYNLENIIKYNYYDGYWQSEKYFKDIRNILLKEFTLKTQYISKIEVISNQVQNENSVFIGIRRGDYLTDKNTIKHFGVIKNTYYLDAIQYINENTLNPVFYVFSDDIEWVKENIEFNCKVHFRDRENLLTDIEELMIMASCKHAIIPNSTFHWWGAWLIKDASKIVIAPEGWFADGTKTDIIPEEWIQIEAFAK</sequence>
<dbReference type="GO" id="GO:0005975">
    <property type="term" value="P:carbohydrate metabolic process"/>
    <property type="evidence" value="ECO:0007669"/>
    <property type="project" value="InterPro"/>
</dbReference>
<dbReference type="GO" id="GO:0016020">
    <property type="term" value="C:membrane"/>
    <property type="evidence" value="ECO:0007669"/>
    <property type="project" value="InterPro"/>
</dbReference>
<accession>A0A6N3D4E2</accession>
<dbReference type="InterPro" id="IPR002516">
    <property type="entry name" value="Glyco_trans_11"/>
</dbReference>
<gene>
    <name evidence="3" type="ORF">ELLFYP34_02976</name>
</gene>
<reference evidence="3" key="1">
    <citation type="submission" date="2019-11" db="EMBL/GenBank/DDBJ databases">
        <authorList>
            <person name="Feng L."/>
        </authorList>
    </citation>
    <scope>NUCLEOTIDE SEQUENCE</scope>
    <source>
        <strain evidence="3">ElimosumLFYP34</strain>
    </source>
</reference>
<keyword evidence="1" id="KW-0328">Glycosyltransferase</keyword>
<dbReference type="PANTHER" id="PTHR11927:SF9">
    <property type="entry name" value="L-FUCOSYLTRANSFERASE"/>
    <property type="match status" value="1"/>
</dbReference>